<dbReference type="Proteomes" id="UP000748108">
    <property type="component" value="Unassembled WGS sequence"/>
</dbReference>
<dbReference type="InterPro" id="IPR036473">
    <property type="entry name" value="Mopterin_CF_MoaD-rel_C_sf"/>
</dbReference>
<accession>A0A947CUN6</accession>
<comment type="caution">
    <text evidence="2">The sequence shown here is derived from an EMBL/GenBank/DDBJ whole genome shotgun (WGS) entry which is preliminary data.</text>
</comment>
<dbReference type="Gene3D" id="3.30.1370.80">
    <property type="entry name" value="Molybdopterin cofactor biosynthesis MoaD-related, C-terminal domain"/>
    <property type="match status" value="1"/>
</dbReference>
<feature type="domain" description="Molybdopterin cofactor biosynthesis MoaD-related C-terminal" evidence="1">
    <location>
        <begin position="7"/>
        <end position="96"/>
    </location>
</feature>
<evidence type="ECO:0000259" key="1">
    <source>
        <dbReference type="Pfam" id="PF09189"/>
    </source>
</evidence>
<dbReference type="EMBL" id="JAHHQF010000038">
    <property type="protein sequence ID" value="MBT9281354.1"/>
    <property type="molecule type" value="Genomic_DNA"/>
</dbReference>
<name>A0A947CUN6_HYDSH</name>
<sequence length="96" mass="10951">MAMTQARLEFRGITLDTHREYLAELGFRPCPASSESPFERYCRDDGARIIVRESRRLKLTAEWSIDVVVLDFEAPDAERLDAVLSAYRVKTMRAGG</sequence>
<gene>
    <name evidence="2" type="ORF">KM312_01635</name>
</gene>
<organism evidence="2 3">
    <name type="scientific">Hydrogenibacillus schlegelii</name>
    <name type="common">Bacillus schlegelii</name>
    <dbReference type="NCBI Taxonomy" id="1484"/>
    <lineage>
        <taxon>Bacteria</taxon>
        <taxon>Bacillati</taxon>
        <taxon>Bacillota</taxon>
        <taxon>Bacilli</taxon>
        <taxon>Bacillales</taxon>
        <taxon>Bacillales Family X. Incertae Sedis</taxon>
        <taxon>Hydrogenibacillus</taxon>
    </lineage>
</organism>
<dbReference type="AlphaFoldDB" id="A0A947CUN6"/>
<evidence type="ECO:0000313" key="2">
    <source>
        <dbReference type="EMBL" id="MBT9281354.1"/>
    </source>
</evidence>
<proteinExistence type="predicted"/>
<reference evidence="2" key="1">
    <citation type="journal article" date="2021" name="Microbiology">
        <title>Metagenomic Analysis of the Microbial Community in the Underground Coal Fire Area (Kemerovo Region, Russia) Revealed Predominance of Thermophilic Members of the Phyla Deinococcus-thermus, Aquificae, and Firmicutes.</title>
        <authorList>
            <person name="Kadnikov V."/>
            <person name="Mardanov A.V."/>
            <person name="Beletsky A.V."/>
            <person name="Karnachuk O.V."/>
            <person name="Ravin N.V."/>
        </authorList>
    </citation>
    <scope>NUCLEOTIDE SEQUENCE</scope>
    <source>
        <strain evidence="2">RBS10-49</strain>
    </source>
</reference>
<dbReference type="InterPro" id="IPR015272">
    <property type="entry name" value="MoadD_C"/>
</dbReference>
<dbReference type="Pfam" id="PF09189">
    <property type="entry name" value="MoaD_arch"/>
    <property type="match status" value="1"/>
</dbReference>
<evidence type="ECO:0000313" key="3">
    <source>
        <dbReference type="Proteomes" id="UP000748108"/>
    </source>
</evidence>
<protein>
    <recommendedName>
        <fullName evidence="1">Molybdopterin cofactor biosynthesis MoaD-related C-terminal domain-containing protein</fullName>
    </recommendedName>
</protein>